<reference evidence="1" key="1">
    <citation type="journal article" date="2023" name="Mol. Phylogenet. Evol.">
        <title>Genome-scale phylogeny and comparative genomics of the fungal order Sordariales.</title>
        <authorList>
            <person name="Hensen N."/>
            <person name="Bonometti L."/>
            <person name="Westerberg I."/>
            <person name="Brannstrom I.O."/>
            <person name="Guillou S."/>
            <person name="Cros-Aarteil S."/>
            <person name="Calhoun S."/>
            <person name="Haridas S."/>
            <person name="Kuo A."/>
            <person name="Mondo S."/>
            <person name="Pangilinan J."/>
            <person name="Riley R."/>
            <person name="LaButti K."/>
            <person name="Andreopoulos B."/>
            <person name="Lipzen A."/>
            <person name="Chen C."/>
            <person name="Yan M."/>
            <person name="Daum C."/>
            <person name="Ng V."/>
            <person name="Clum A."/>
            <person name="Steindorff A."/>
            <person name="Ohm R.A."/>
            <person name="Martin F."/>
            <person name="Silar P."/>
            <person name="Natvig D.O."/>
            <person name="Lalanne C."/>
            <person name="Gautier V."/>
            <person name="Ament-Velasquez S.L."/>
            <person name="Kruys A."/>
            <person name="Hutchinson M.I."/>
            <person name="Powell A.J."/>
            <person name="Barry K."/>
            <person name="Miller A.N."/>
            <person name="Grigoriev I.V."/>
            <person name="Debuchy R."/>
            <person name="Gladieux P."/>
            <person name="Hiltunen Thoren M."/>
            <person name="Johannesson H."/>
        </authorList>
    </citation>
    <scope>NUCLEOTIDE SEQUENCE</scope>
    <source>
        <strain evidence="1">CBS 955.72</strain>
    </source>
</reference>
<organism evidence="1 2">
    <name type="scientific">Lasiosphaeria hispida</name>
    <dbReference type="NCBI Taxonomy" id="260671"/>
    <lineage>
        <taxon>Eukaryota</taxon>
        <taxon>Fungi</taxon>
        <taxon>Dikarya</taxon>
        <taxon>Ascomycota</taxon>
        <taxon>Pezizomycotina</taxon>
        <taxon>Sordariomycetes</taxon>
        <taxon>Sordariomycetidae</taxon>
        <taxon>Sordariales</taxon>
        <taxon>Lasiosphaeriaceae</taxon>
        <taxon>Lasiosphaeria</taxon>
    </lineage>
</organism>
<proteinExistence type="predicted"/>
<gene>
    <name evidence="1" type="ORF">B0T25DRAFT_99325</name>
</gene>
<accession>A0AAJ0MHY3</accession>
<dbReference type="AlphaFoldDB" id="A0AAJ0MHY3"/>
<dbReference type="Proteomes" id="UP001275084">
    <property type="component" value="Unassembled WGS sequence"/>
</dbReference>
<name>A0AAJ0MHY3_9PEZI</name>
<evidence type="ECO:0000313" key="2">
    <source>
        <dbReference type="Proteomes" id="UP001275084"/>
    </source>
</evidence>
<reference evidence="1" key="2">
    <citation type="submission" date="2023-06" db="EMBL/GenBank/DDBJ databases">
        <authorList>
            <consortium name="Lawrence Berkeley National Laboratory"/>
            <person name="Haridas S."/>
            <person name="Hensen N."/>
            <person name="Bonometti L."/>
            <person name="Westerberg I."/>
            <person name="Brannstrom I.O."/>
            <person name="Guillou S."/>
            <person name="Cros-Aarteil S."/>
            <person name="Calhoun S."/>
            <person name="Kuo A."/>
            <person name="Mondo S."/>
            <person name="Pangilinan J."/>
            <person name="Riley R."/>
            <person name="Labutti K."/>
            <person name="Andreopoulos B."/>
            <person name="Lipzen A."/>
            <person name="Chen C."/>
            <person name="Yanf M."/>
            <person name="Daum C."/>
            <person name="Ng V."/>
            <person name="Clum A."/>
            <person name="Steindorff A."/>
            <person name="Ohm R."/>
            <person name="Martin F."/>
            <person name="Silar P."/>
            <person name="Natvig D."/>
            <person name="Lalanne C."/>
            <person name="Gautier V."/>
            <person name="Ament-Velasquez S.L."/>
            <person name="Kruys A."/>
            <person name="Hutchinson M.I."/>
            <person name="Powell A.J."/>
            <person name="Barry K."/>
            <person name="Miller A.N."/>
            <person name="Grigoriev I.V."/>
            <person name="Debuchy R."/>
            <person name="Gladieux P."/>
            <person name="Thoren M.H."/>
            <person name="Johannesson H."/>
        </authorList>
    </citation>
    <scope>NUCLEOTIDE SEQUENCE</scope>
    <source>
        <strain evidence="1">CBS 955.72</strain>
    </source>
</reference>
<evidence type="ECO:0000313" key="1">
    <source>
        <dbReference type="EMBL" id="KAK3359467.1"/>
    </source>
</evidence>
<comment type="caution">
    <text evidence="1">The sequence shown here is derived from an EMBL/GenBank/DDBJ whole genome shotgun (WGS) entry which is preliminary data.</text>
</comment>
<keyword evidence="2" id="KW-1185">Reference proteome</keyword>
<protein>
    <submittedName>
        <fullName evidence="1">Uncharacterized protein</fullName>
    </submittedName>
</protein>
<dbReference type="EMBL" id="JAUIQD010000002">
    <property type="protein sequence ID" value="KAK3359467.1"/>
    <property type="molecule type" value="Genomic_DNA"/>
</dbReference>
<sequence length="139" mass="15346">MGMRVWTGLAGWITFARGEEGVKGAFWVGKESAHTTQQSRCGQIEQSDPAWQSRPSNGFPTNIIPINSSPSHHHHFPLTIVVVSAVPTPKALPIFFGDCPFPTTGPPCQCSDNAVSFFVGQHHNQPFVRRVISHQYPLR</sequence>